<feature type="compositionally biased region" description="Basic and acidic residues" evidence="1">
    <location>
        <begin position="53"/>
        <end position="66"/>
    </location>
</feature>
<evidence type="ECO:0000256" key="1">
    <source>
        <dbReference type="SAM" id="MobiDB-lite"/>
    </source>
</evidence>
<dbReference type="EMBL" id="BJNP01000028">
    <property type="protein sequence ID" value="GEC72890.1"/>
    <property type="molecule type" value="Genomic_DNA"/>
</dbReference>
<evidence type="ECO:0000313" key="3">
    <source>
        <dbReference type="Proteomes" id="UP000316775"/>
    </source>
</evidence>
<protein>
    <submittedName>
        <fullName evidence="2">Uncharacterized protein</fullName>
    </submittedName>
</protein>
<gene>
    <name evidence="2" type="ORF">FFL01_24290</name>
</gene>
<keyword evidence="3" id="KW-1185">Reference proteome</keyword>
<sequence length="124" mass="14250">MISFKTKKQQLKYRIMEEKKTPSKQTNSNQDAEAKDLKLRKEIDVDTDGNKIVVDRAREEDVKDESILSETNPENPNINRGVTTEKEAMKTVENKDLNSDITPNRYPNSNPESHKNRGNTNSDE</sequence>
<feature type="compositionally biased region" description="Basic and acidic residues" evidence="1">
    <location>
        <begin position="32"/>
        <end position="44"/>
    </location>
</feature>
<evidence type="ECO:0000313" key="2">
    <source>
        <dbReference type="EMBL" id="GEC72890.1"/>
    </source>
</evidence>
<dbReference type="AlphaFoldDB" id="A0A4Y4B0V8"/>
<reference evidence="2 3" key="1">
    <citation type="submission" date="2019-06" db="EMBL/GenBank/DDBJ databases">
        <title>Whole genome shotgun sequence of Flavobacterium flevense NBRC 14960.</title>
        <authorList>
            <person name="Hosoyama A."/>
            <person name="Uohara A."/>
            <person name="Ohji S."/>
            <person name="Ichikawa N."/>
        </authorList>
    </citation>
    <scope>NUCLEOTIDE SEQUENCE [LARGE SCALE GENOMIC DNA]</scope>
    <source>
        <strain evidence="2 3">NBRC 14960</strain>
    </source>
</reference>
<organism evidence="2 3">
    <name type="scientific">Flavobacterium flevense</name>
    <dbReference type="NCBI Taxonomy" id="983"/>
    <lineage>
        <taxon>Bacteria</taxon>
        <taxon>Pseudomonadati</taxon>
        <taxon>Bacteroidota</taxon>
        <taxon>Flavobacteriia</taxon>
        <taxon>Flavobacteriales</taxon>
        <taxon>Flavobacteriaceae</taxon>
        <taxon>Flavobacterium</taxon>
    </lineage>
</organism>
<proteinExistence type="predicted"/>
<feature type="region of interest" description="Disordered" evidence="1">
    <location>
        <begin position="16"/>
        <end position="124"/>
    </location>
</feature>
<feature type="compositionally biased region" description="Basic and acidic residues" evidence="1">
    <location>
        <begin position="83"/>
        <end position="98"/>
    </location>
</feature>
<accession>A0A4Y4B0V8</accession>
<feature type="compositionally biased region" description="Polar residues" evidence="1">
    <location>
        <begin position="68"/>
        <end position="82"/>
    </location>
</feature>
<comment type="caution">
    <text evidence="2">The sequence shown here is derived from an EMBL/GenBank/DDBJ whole genome shotgun (WGS) entry which is preliminary data.</text>
</comment>
<feature type="compositionally biased region" description="Polar residues" evidence="1">
    <location>
        <begin position="99"/>
        <end position="111"/>
    </location>
</feature>
<name>A0A4Y4B0V8_9FLAO</name>
<dbReference type="Proteomes" id="UP000316775">
    <property type="component" value="Unassembled WGS sequence"/>
</dbReference>